<evidence type="ECO:0008006" key="3">
    <source>
        <dbReference type="Google" id="ProtNLM"/>
    </source>
</evidence>
<keyword evidence="2" id="KW-1185">Reference proteome</keyword>
<sequence length="30" mass="3292">MVIAEKFQAMVMLDRTNIRGARGLIIGADT</sequence>
<accession>A0ABV2S6V7</accession>
<name>A0ABV2S6V7_BRAJP</name>
<proteinExistence type="predicted"/>
<evidence type="ECO:0000313" key="2">
    <source>
        <dbReference type="Proteomes" id="UP001549291"/>
    </source>
</evidence>
<evidence type="ECO:0000313" key="1">
    <source>
        <dbReference type="EMBL" id="MET4724912.1"/>
    </source>
</evidence>
<reference evidence="1 2" key="1">
    <citation type="submission" date="2024-06" db="EMBL/GenBank/DDBJ databases">
        <title>Genomic Encyclopedia of Type Strains, Phase V (KMG-V): Genome sequencing to study the core and pangenomes of soil and plant-associated prokaryotes.</title>
        <authorList>
            <person name="Whitman W."/>
        </authorList>
    </citation>
    <scope>NUCLEOTIDE SEQUENCE [LARGE SCALE GENOMIC DNA]</scope>
    <source>
        <strain evidence="1 2">USDA 160</strain>
    </source>
</reference>
<comment type="caution">
    <text evidence="1">The sequence shown here is derived from an EMBL/GenBank/DDBJ whole genome shotgun (WGS) entry which is preliminary data.</text>
</comment>
<dbReference type="EMBL" id="JBEPTQ010000002">
    <property type="protein sequence ID" value="MET4724912.1"/>
    <property type="molecule type" value="Genomic_DNA"/>
</dbReference>
<protein>
    <recommendedName>
        <fullName evidence="3">Transposase</fullName>
    </recommendedName>
</protein>
<organism evidence="1 2">
    <name type="scientific">Bradyrhizobium japonicum</name>
    <dbReference type="NCBI Taxonomy" id="375"/>
    <lineage>
        <taxon>Bacteria</taxon>
        <taxon>Pseudomonadati</taxon>
        <taxon>Pseudomonadota</taxon>
        <taxon>Alphaproteobacteria</taxon>
        <taxon>Hyphomicrobiales</taxon>
        <taxon>Nitrobacteraceae</taxon>
        <taxon>Bradyrhizobium</taxon>
    </lineage>
</organism>
<gene>
    <name evidence="1" type="ORF">ABIF63_009018</name>
</gene>
<dbReference type="Proteomes" id="UP001549291">
    <property type="component" value="Unassembled WGS sequence"/>
</dbReference>